<protein>
    <submittedName>
        <fullName evidence="2">Uncharacterized protein</fullName>
    </submittedName>
</protein>
<sequence length="498" mass="53837">MKPVTFLRNAWGRKERKTESRHDGSIGTAEGPEFPTHYPPFSTQSELPVITLAMNNPTLQKDLSFHRGCVAEAINDLENEGRSDHPFVQAGHSESPLNARNNGNGSPLNDIYGQRNVVRGPPIVTMNSAPTSLTGQNSSGYPIRKTNLSPQRQRAGSSAIPARAPACETFAVASAAPRPSSSGPPLSPNFRKEGDLGKASKSQGDIVRNIPRYELQKEPFSAPPLMTCFQLVDVDRPDIYRPTVATSLNEKVLGRTVDAFLDLSSFSTPRSLYAATGSFPYLPFVEECSSDPELHLGDCARSHADFDSFPLALFPTPPPLVVRRKKRVPKPLVLHPSSVPYCTSIPFSPSSGDSSFDSTPLATPASPQSLLPPLSPSSSSPISLGKRTYARSASTILPPQYAPPDSPLPMPPTPPKREPATIDSSRSLRIARSSNILRQPTLPFSASHRLSSTEPISELDQNALNLTKPTSLASQTYSESAEGRRPSLAVQVQWGYAL</sequence>
<dbReference type="EMBL" id="KN838551">
    <property type="protein sequence ID" value="KIK06813.1"/>
    <property type="molecule type" value="Genomic_DNA"/>
</dbReference>
<organism evidence="2 3">
    <name type="scientific">Laccaria amethystina LaAM-08-1</name>
    <dbReference type="NCBI Taxonomy" id="1095629"/>
    <lineage>
        <taxon>Eukaryota</taxon>
        <taxon>Fungi</taxon>
        <taxon>Dikarya</taxon>
        <taxon>Basidiomycota</taxon>
        <taxon>Agaricomycotina</taxon>
        <taxon>Agaricomycetes</taxon>
        <taxon>Agaricomycetidae</taxon>
        <taxon>Agaricales</taxon>
        <taxon>Agaricineae</taxon>
        <taxon>Hydnangiaceae</taxon>
        <taxon>Laccaria</taxon>
    </lineage>
</organism>
<accession>A0A0C9YFF1</accession>
<name>A0A0C9YFF1_9AGAR</name>
<feature type="compositionally biased region" description="Basic and acidic residues" evidence="1">
    <location>
        <begin position="12"/>
        <end position="24"/>
    </location>
</feature>
<feature type="region of interest" description="Disordered" evidence="1">
    <location>
        <begin position="353"/>
        <end position="423"/>
    </location>
</feature>
<gene>
    <name evidence="2" type="ORF">K443DRAFT_2934</name>
</gene>
<dbReference type="OrthoDB" id="3064491at2759"/>
<dbReference type="Proteomes" id="UP000054477">
    <property type="component" value="Unassembled WGS sequence"/>
</dbReference>
<feature type="region of interest" description="Disordered" evidence="1">
    <location>
        <begin position="1"/>
        <end position="42"/>
    </location>
</feature>
<feature type="compositionally biased region" description="Pro residues" evidence="1">
    <location>
        <begin position="400"/>
        <end position="414"/>
    </location>
</feature>
<evidence type="ECO:0000313" key="2">
    <source>
        <dbReference type="EMBL" id="KIK06813.1"/>
    </source>
</evidence>
<evidence type="ECO:0000256" key="1">
    <source>
        <dbReference type="SAM" id="MobiDB-lite"/>
    </source>
</evidence>
<feature type="compositionally biased region" description="Low complexity" evidence="1">
    <location>
        <begin position="173"/>
        <end position="184"/>
    </location>
</feature>
<reference evidence="2 3" key="1">
    <citation type="submission" date="2014-04" db="EMBL/GenBank/DDBJ databases">
        <authorList>
            <consortium name="DOE Joint Genome Institute"/>
            <person name="Kuo A."/>
            <person name="Kohler A."/>
            <person name="Nagy L.G."/>
            <person name="Floudas D."/>
            <person name="Copeland A."/>
            <person name="Barry K.W."/>
            <person name="Cichocki N."/>
            <person name="Veneault-Fourrey C."/>
            <person name="LaButti K."/>
            <person name="Lindquist E.A."/>
            <person name="Lipzen A."/>
            <person name="Lundell T."/>
            <person name="Morin E."/>
            <person name="Murat C."/>
            <person name="Sun H."/>
            <person name="Tunlid A."/>
            <person name="Henrissat B."/>
            <person name="Grigoriev I.V."/>
            <person name="Hibbett D.S."/>
            <person name="Martin F."/>
            <person name="Nordberg H.P."/>
            <person name="Cantor M.N."/>
            <person name="Hua S.X."/>
        </authorList>
    </citation>
    <scope>NUCLEOTIDE SEQUENCE [LARGE SCALE GENOMIC DNA]</scope>
    <source>
        <strain evidence="2 3">LaAM-08-1</strain>
    </source>
</reference>
<keyword evidence="3" id="KW-1185">Reference proteome</keyword>
<feature type="region of interest" description="Disordered" evidence="1">
    <location>
        <begin position="173"/>
        <end position="202"/>
    </location>
</feature>
<proteinExistence type="predicted"/>
<dbReference type="HOGENOM" id="CLU_513918_0_0_1"/>
<dbReference type="AlphaFoldDB" id="A0A0C9YFF1"/>
<reference evidence="3" key="2">
    <citation type="submission" date="2015-01" db="EMBL/GenBank/DDBJ databases">
        <title>Evolutionary Origins and Diversification of the Mycorrhizal Mutualists.</title>
        <authorList>
            <consortium name="DOE Joint Genome Institute"/>
            <consortium name="Mycorrhizal Genomics Consortium"/>
            <person name="Kohler A."/>
            <person name="Kuo A."/>
            <person name="Nagy L.G."/>
            <person name="Floudas D."/>
            <person name="Copeland A."/>
            <person name="Barry K.W."/>
            <person name="Cichocki N."/>
            <person name="Veneault-Fourrey C."/>
            <person name="LaButti K."/>
            <person name="Lindquist E.A."/>
            <person name="Lipzen A."/>
            <person name="Lundell T."/>
            <person name="Morin E."/>
            <person name="Murat C."/>
            <person name="Riley R."/>
            <person name="Ohm R."/>
            <person name="Sun H."/>
            <person name="Tunlid A."/>
            <person name="Henrissat B."/>
            <person name="Grigoriev I.V."/>
            <person name="Hibbett D.S."/>
            <person name="Martin F."/>
        </authorList>
    </citation>
    <scope>NUCLEOTIDE SEQUENCE [LARGE SCALE GENOMIC DNA]</scope>
    <source>
        <strain evidence="3">LaAM-08-1</strain>
    </source>
</reference>
<evidence type="ECO:0000313" key="3">
    <source>
        <dbReference type="Proteomes" id="UP000054477"/>
    </source>
</evidence>
<feature type="region of interest" description="Disordered" evidence="1">
    <location>
        <begin position="129"/>
        <end position="151"/>
    </location>
</feature>
<feature type="compositionally biased region" description="Low complexity" evidence="1">
    <location>
        <begin position="353"/>
        <end position="384"/>
    </location>
</feature>